<feature type="domain" description="FlgO" evidence="2">
    <location>
        <begin position="50"/>
        <end position="178"/>
    </location>
</feature>
<dbReference type="RefSeq" id="WP_094097503.1">
    <property type="nucleotide sequence ID" value="NZ_CP021361.1"/>
</dbReference>
<keyword evidence="4" id="KW-1185">Reference proteome</keyword>
<dbReference type="Pfam" id="PF17680">
    <property type="entry name" value="FlgO"/>
    <property type="match status" value="1"/>
</dbReference>
<dbReference type="InterPro" id="IPR041215">
    <property type="entry name" value="FlgO_dom"/>
</dbReference>
<reference evidence="3 4" key="1">
    <citation type="submission" date="2017-05" db="EMBL/GenBank/DDBJ databases">
        <title>Polyphasic characterization of four soil-derived phenanthrene-degrading Acidovorax strains and proposal of Acidovorax phenanthrenivorans sp. nov.</title>
        <authorList>
            <person name="Singleton D.R."/>
            <person name="Lee J."/>
            <person name="Dickey A.N."/>
            <person name="Stroud A."/>
            <person name="Scholl E.H."/>
            <person name="Wright F.A."/>
            <person name="Aitken M.D."/>
        </authorList>
    </citation>
    <scope>NUCLEOTIDE SEQUENCE [LARGE SCALE GENOMIC DNA]</scope>
    <source>
        <strain evidence="3">NA3</strain>
    </source>
</reference>
<dbReference type="AlphaFoldDB" id="A0A240U1C0"/>
<evidence type="ECO:0000256" key="1">
    <source>
        <dbReference type="SAM" id="SignalP"/>
    </source>
</evidence>
<feature type="signal peptide" evidence="1">
    <location>
        <begin position="1"/>
        <end position="21"/>
    </location>
</feature>
<gene>
    <name evidence="3" type="ORF">CBP34_05475</name>
</gene>
<evidence type="ECO:0000259" key="2">
    <source>
        <dbReference type="Pfam" id="PF17680"/>
    </source>
</evidence>
<keyword evidence="1" id="KW-0732">Signal</keyword>
<accession>A0A240U1C0</accession>
<sequence length="187" mass="19790">MKRWALVAACLLGAAALPGCSGYYYGEKYGPTLGTTVDAMLRGNLVETSYRATDALLKTVVLDPAQPVVVGTMVNVDRPSESSRLGRIVAGQIAGRMVQRGVLVTEMALRDAPVVPRDQGELLRPRALRDAFRTQGAQAAVVGAYAVSARQLYVSLKLIGPPGDAVLAAHDYAVPMDEDVRALLAAP</sequence>
<proteinExistence type="predicted"/>
<feature type="chain" id="PRO_5012828447" description="FlgO domain-containing protein" evidence="1">
    <location>
        <begin position="22"/>
        <end position="187"/>
    </location>
</feature>
<dbReference type="EMBL" id="CP021361">
    <property type="protein sequence ID" value="ART51224.1"/>
    <property type="molecule type" value="Genomic_DNA"/>
</dbReference>
<evidence type="ECO:0000313" key="4">
    <source>
        <dbReference type="Proteomes" id="UP000194432"/>
    </source>
</evidence>
<evidence type="ECO:0000313" key="3">
    <source>
        <dbReference type="EMBL" id="ART51224.1"/>
    </source>
</evidence>
<organism evidence="3 4">
    <name type="scientific">Acidovorax carolinensis</name>
    <dbReference type="NCBI Taxonomy" id="553814"/>
    <lineage>
        <taxon>Bacteria</taxon>
        <taxon>Pseudomonadati</taxon>
        <taxon>Pseudomonadota</taxon>
        <taxon>Betaproteobacteria</taxon>
        <taxon>Burkholderiales</taxon>
        <taxon>Comamonadaceae</taxon>
        <taxon>Acidovorax</taxon>
    </lineage>
</organism>
<protein>
    <recommendedName>
        <fullName evidence="2">FlgO domain-containing protein</fullName>
    </recommendedName>
</protein>
<dbReference type="Proteomes" id="UP000194432">
    <property type="component" value="Chromosome 1"/>
</dbReference>
<dbReference type="KEGG" id="acin:CBP34_05475"/>
<name>A0A240U1C0_9BURK</name>